<keyword evidence="5" id="KW-1015">Disulfide bond</keyword>
<keyword evidence="3" id="KW-0964">Secreted</keyword>
<proteinExistence type="inferred from homology"/>
<dbReference type="EMBL" id="CALNXK010000328">
    <property type="protein sequence ID" value="CAH3182616.1"/>
    <property type="molecule type" value="Genomic_DNA"/>
</dbReference>
<evidence type="ECO:0000256" key="5">
    <source>
        <dbReference type="ARBA" id="ARBA00023157"/>
    </source>
</evidence>
<evidence type="ECO:0000256" key="4">
    <source>
        <dbReference type="ARBA" id="ARBA00022729"/>
    </source>
</evidence>
<dbReference type="InterPro" id="IPR039670">
    <property type="entry name" value="NPC2-like"/>
</dbReference>
<keyword evidence="4 6" id="KW-0732">Signal</keyword>
<keyword evidence="9" id="KW-1185">Reference proteome</keyword>
<dbReference type="Proteomes" id="UP001159405">
    <property type="component" value="Unassembled WGS sequence"/>
</dbReference>
<dbReference type="SUPFAM" id="SSF81296">
    <property type="entry name" value="E set domains"/>
    <property type="match status" value="2"/>
</dbReference>
<evidence type="ECO:0000259" key="7">
    <source>
        <dbReference type="SMART" id="SM00737"/>
    </source>
</evidence>
<dbReference type="Pfam" id="PF02221">
    <property type="entry name" value="E1_DerP2_DerF2"/>
    <property type="match status" value="1"/>
</dbReference>
<accession>A0ABN8RT00</accession>
<organism evidence="8 9">
    <name type="scientific">Porites lobata</name>
    <dbReference type="NCBI Taxonomy" id="104759"/>
    <lineage>
        <taxon>Eukaryota</taxon>
        <taxon>Metazoa</taxon>
        <taxon>Cnidaria</taxon>
        <taxon>Anthozoa</taxon>
        <taxon>Hexacorallia</taxon>
        <taxon>Scleractinia</taxon>
        <taxon>Fungiina</taxon>
        <taxon>Poritidae</taxon>
        <taxon>Porites</taxon>
    </lineage>
</organism>
<feature type="signal peptide" evidence="6">
    <location>
        <begin position="1"/>
        <end position="20"/>
    </location>
</feature>
<dbReference type="InterPro" id="IPR003172">
    <property type="entry name" value="ML_dom"/>
</dbReference>
<feature type="chain" id="PRO_5046217798" description="MD-2-related lipid-recognition domain-containing protein" evidence="6">
    <location>
        <begin position="21"/>
        <end position="215"/>
    </location>
</feature>
<sequence length="215" mass="23903">MVKLAIFSVFALCAFKSISCERVEFGDCGDKMSTLKEVDITPCPQAAEKKPCELKRGTEETIEVKFTPSRRYSPVGDARPGQKFGLLLDFDGPCSKESKLEEVDITPCPAQPCQMKRGTNATVEVKFIPNEIISKAKTVVYGIIGGREIPFPGVREDACQDQGLTCPLKPGTENTFKTVLPVKPFYPKIIVDVKWELQDQDTNMVYCFELPVQIV</sequence>
<dbReference type="SMART" id="SM00737">
    <property type="entry name" value="ML"/>
    <property type="match status" value="1"/>
</dbReference>
<comment type="similarity">
    <text evidence="2">Belongs to the NPC2 family.</text>
</comment>
<evidence type="ECO:0000313" key="9">
    <source>
        <dbReference type="Proteomes" id="UP001159405"/>
    </source>
</evidence>
<evidence type="ECO:0000256" key="1">
    <source>
        <dbReference type="ARBA" id="ARBA00004613"/>
    </source>
</evidence>
<evidence type="ECO:0000256" key="2">
    <source>
        <dbReference type="ARBA" id="ARBA00006370"/>
    </source>
</evidence>
<dbReference type="InterPro" id="IPR014756">
    <property type="entry name" value="Ig_E-set"/>
</dbReference>
<evidence type="ECO:0000256" key="3">
    <source>
        <dbReference type="ARBA" id="ARBA00022525"/>
    </source>
</evidence>
<dbReference type="CDD" id="cd00916">
    <property type="entry name" value="Npc2_like"/>
    <property type="match status" value="1"/>
</dbReference>
<protein>
    <recommendedName>
        <fullName evidence="7">MD-2-related lipid-recognition domain-containing protein</fullName>
    </recommendedName>
</protein>
<comment type="caution">
    <text evidence="8">The sequence shown here is derived from an EMBL/GenBank/DDBJ whole genome shotgun (WGS) entry which is preliminary data.</text>
</comment>
<name>A0ABN8RT00_9CNID</name>
<dbReference type="Gene3D" id="2.60.40.770">
    <property type="match status" value="2"/>
</dbReference>
<evidence type="ECO:0000256" key="6">
    <source>
        <dbReference type="SAM" id="SignalP"/>
    </source>
</evidence>
<dbReference type="PANTHER" id="PTHR11306">
    <property type="entry name" value="NIEMANN PICK TYPE C2 PROTEIN NPC2-RELATED"/>
    <property type="match status" value="1"/>
</dbReference>
<feature type="domain" description="MD-2-related lipid-recognition" evidence="7">
    <location>
        <begin position="93"/>
        <end position="212"/>
    </location>
</feature>
<evidence type="ECO:0000313" key="8">
    <source>
        <dbReference type="EMBL" id="CAH3182616.1"/>
    </source>
</evidence>
<reference evidence="8 9" key="1">
    <citation type="submission" date="2022-05" db="EMBL/GenBank/DDBJ databases">
        <authorList>
            <consortium name="Genoscope - CEA"/>
            <person name="William W."/>
        </authorList>
    </citation>
    <scope>NUCLEOTIDE SEQUENCE [LARGE SCALE GENOMIC DNA]</scope>
</reference>
<dbReference type="PANTHER" id="PTHR11306:SF68">
    <property type="entry name" value="NPC INTRACELLULAR CHOLESTEROL TRANSPORTER 2"/>
    <property type="match status" value="1"/>
</dbReference>
<gene>
    <name evidence="8" type="ORF">PLOB_00027105</name>
</gene>
<dbReference type="InterPro" id="IPR033916">
    <property type="entry name" value="ML_Npc2-like"/>
</dbReference>
<comment type="subcellular location">
    <subcellularLocation>
        <location evidence="1">Secreted</location>
    </subcellularLocation>
</comment>